<dbReference type="RefSeq" id="XP_018130509.1">
    <property type="nucleotide sequence ID" value="XM_018273643.2"/>
</dbReference>
<evidence type="ECO:0000313" key="3">
    <source>
        <dbReference type="Proteomes" id="UP000091956"/>
    </source>
</evidence>
<evidence type="ECO:0000256" key="1">
    <source>
        <dbReference type="SAM" id="MobiDB-lite"/>
    </source>
</evidence>
<evidence type="ECO:0008006" key="4">
    <source>
        <dbReference type="Google" id="ProtNLM"/>
    </source>
</evidence>
<sequence length="146" mass="15736">MHTKITTLLTQLKSFSFSAPAAKPVIVIAWAKAKSAGKLVSVVEVVKRELEGEGGVWFQYNGLGEGFAGVPRDGGGEGEGDGGEAKGGDGDVEMEDEGFEKMKTRIERAIEGTEKVRSVPVMTVYLSRVRVEALREAYGEQTNSKR</sequence>
<keyword evidence="3" id="KW-1185">Reference proteome</keyword>
<evidence type="ECO:0000313" key="2">
    <source>
        <dbReference type="EMBL" id="OBT96776.1"/>
    </source>
</evidence>
<reference evidence="3" key="2">
    <citation type="journal article" date="2018" name="Nat. Commun.">
        <title>Extreme sensitivity to ultraviolet light in the fungal pathogen causing white-nose syndrome of bats.</title>
        <authorList>
            <person name="Palmer J.M."/>
            <person name="Drees K.P."/>
            <person name="Foster J.T."/>
            <person name="Lindner D.L."/>
        </authorList>
    </citation>
    <scope>NUCLEOTIDE SEQUENCE [LARGE SCALE GENOMIC DNA]</scope>
    <source>
        <strain evidence="3">UAMH 10579</strain>
    </source>
</reference>
<dbReference type="OrthoDB" id="424402at2759"/>
<proteinExistence type="predicted"/>
<dbReference type="GeneID" id="28837553"/>
<dbReference type="AlphaFoldDB" id="A0A1B8GLU5"/>
<protein>
    <recommendedName>
        <fullName evidence="4">DNA/RNA-binding protein Alba-like domain-containing protein</fullName>
    </recommendedName>
</protein>
<feature type="region of interest" description="Disordered" evidence="1">
    <location>
        <begin position="69"/>
        <end position="94"/>
    </location>
</feature>
<gene>
    <name evidence="2" type="ORF">VE01_04167</name>
</gene>
<name>A0A1B8GLU5_9PEZI</name>
<dbReference type="Proteomes" id="UP000091956">
    <property type="component" value="Unassembled WGS sequence"/>
</dbReference>
<organism evidence="2 3">
    <name type="scientific">Pseudogymnoascus verrucosus</name>
    <dbReference type="NCBI Taxonomy" id="342668"/>
    <lineage>
        <taxon>Eukaryota</taxon>
        <taxon>Fungi</taxon>
        <taxon>Dikarya</taxon>
        <taxon>Ascomycota</taxon>
        <taxon>Pezizomycotina</taxon>
        <taxon>Leotiomycetes</taxon>
        <taxon>Thelebolales</taxon>
        <taxon>Thelebolaceae</taxon>
        <taxon>Pseudogymnoascus</taxon>
    </lineage>
</organism>
<accession>A0A1B8GLU5</accession>
<reference evidence="2 3" key="1">
    <citation type="submission" date="2016-03" db="EMBL/GenBank/DDBJ databases">
        <title>Comparative genomics of Pseudogymnoascus destructans, the fungus causing white-nose syndrome of bats.</title>
        <authorList>
            <person name="Palmer J.M."/>
            <person name="Drees K.P."/>
            <person name="Foster J.T."/>
            <person name="Lindner D.L."/>
        </authorList>
    </citation>
    <scope>NUCLEOTIDE SEQUENCE [LARGE SCALE GENOMIC DNA]</scope>
    <source>
        <strain evidence="2 3">UAMH 10579</strain>
    </source>
</reference>
<dbReference type="EMBL" id="KV460226">
    <property type="protein sequence ID" value="OBT96776.1"/>
    <property type="molecule type" value="Genomic_DNA"/>
</dbReference>